<proteinExistence type="predicted"/>
<accession>Q65Q84</accession>
<keyword evidence="1" id="KW-0472">Membrane</keyword>
<dbReference type="HOGENOM" id="CLU_1684486_0_0_6"/>
<keyword evidence="1" id="KW-1133">Transmembrane helix</keyword>
<dbReference type="EMBL" id="AE016827">
    <property type="protein sequence ID" value="AAU38876.1"/>
    <property type="molecule type" value="Genomic_DNA"/>
</dbReference>
<evidence type="ECO:0000313" key="2">
    <source>
        <dbReference type="EMBL" id="AAU38876.1"/>
    </source>
</evidence>
<gene>
    <name evidence="2" type="primary">nlpD</name>
    <name evidence="2" type="ordered locus">MS2269</name>
</gene>
<keyword evidence="3" id="KW-1185">Reference proteome</keyword>
<feature type="transmembrane region" description="Helical" evidence="1">
    <location>
        <begin position="28"/>
        <end position="48"/>
    </location>
</feature>
<name>Q65Q84_MANSM</name>
<dbReference type="AlphaFoldDB" id="Q65Q84"/>
<protein>
    <submittedName>
        <fullName evidence="2">NlpD protein</fullName>
    </submittedName>
</protein>
<keyword evidence="1" id="KW-0812">Transmembrane</keyword>
<sequence>MVTVLQTVLVCGAAGVWTAGCVFTAGVVAVFPTAVAGAVAAGIVGWLATGLSIPAGMELCWISGCHEPLLPVLSTGCIIPGLNVPSAFSTGAGEVLELQADNTATAIGNNKNDFFILNSLKKLFHTIRHTLLFDFRHKTAACNRSGTFHRNHNTVR</sequence>
<dbReference type="KEGG" id="msu:MS2269"/>
<evidence type="ECO:0000313" key="3">
    <source>
        <dbReference type="Proteomes" id="UP000000607"/>
    </source>
</evidence>
<reference evidence="2 3" key="1">
    <citation type="journal article" date="2004" name="Nat. Biotechnol.">
        <title>The genome sequence of the capnophilic rumen bacterium Mannheimia succiniciproducens.</title>
        <authorList>
            <person name="Hong S.H."/>
            <person name="Kim J.S."/>
            <person name="Lee S.Y."/>
            <person name="In Y.H."/>
            <person name="Choi S.S."/>
            <person name="Rih J.-K."/>
            <person name="Kim C.H."/>
            <person name="Jeong H."/>
            <person name="Hur C.G."/>
            <person name="Kim J.J."/>
        </authorList>
    </citation>
    <scope>NUCLEOTIDE SEQUENCE [LARGE SCALE GENOMIC DNA]</scope>
    <source>
        <strain evidence="3">KCTC 0769BP / MBEL55E</strain>
    </source>
</reference>
<dbReference type="Proteomes" id="UP000000607">
    <property type="component" value="Chromosome"/>
</dbReference>
<organism evidence="2 3">
    <name type="scientific">Mannheimia succiniciproducens (strain KCTC 0769BP / MBEL55E)</name>
    <dbReference type="NCBI Taxonomy" id="221988"/>
    <lineage>
        <taxon>Bacteria</taxon>
        <taxon>Pseudomonadati</taxon>
        <taxon>Pseudomonadota</taxon>
        <taxon>Gammaproteobacteria</taxon>
        <taxon>Pasteurellales</taxon>
        <taxon>Pasteurellaceae</taxon>
        <taxon>Basfia</taxon>
    </lineage>
</organism>
<evidence type="ECO:0000256" key="1">
    <source>
        <dbReference type="SAM" id="Phobius"/>
    </source>
</evidence>